<dbReference type="InterPro" id="IPR012332">
    <property type="entry name" value="Autotransporter_pectin_lyase_C"/>
</dbReference>
<dbReference type="InterPro" id="IPR013425">
    <property type="entry name" value="Autotrns_rpt"/>
</dbReference>
<dbReference type="Proteomes" id="UP000682843">
    <property type="component" value="Chromosome"/>
</dbReference>
<name>A0ABX8A9Q1_9BRAD</name>
<feature type="domain" description="Autotransporter" evidence="2">
    <location>
        <begin position="553"/>
        <end position="837"/>
    </location>
</feature>
<keyword evidence="1" id="KW-0732">Signal</keyword>
<accession>A0ABX8A9Q1</accession>
<protein>
    <submittedName>
        <fullName evidence="3">Autotransporter outer membrane beta-barrel domain-containing protein</fullName>
    </submittedName>
</protein>
<dbReference type="InterPro" id="IPR005546">
    <property type="entry name" value="Autotransporte_beta"/>
</dbReference>
<dbReference type="Gene3D" id="2.160.20.20">
    <property type="match status" value="1"/>
</dbReference>
<dbReference type="EMBL" id="CP036498">
    <property type="protein sequence ID" value="QUS40471.1"/>
    <property type="molecule type" value="Genomic_DNA"/>
</dbReference>
<proteinExistence type="predicted"/>
<organism evidence="3 4">
    <name type="scientific">Tardiphaga alba</name>
    <dbReference type="NCBI Taxonomy" id="340268"/>
    <lineage>
        <taxon>Bacteria</taxon>
        <taxon>Pseudomonadati</taxon>
        <taxon>Pseudomonadota</taxon>
        <taxon>Alphaproteobacteria</taxon>
        <taxon>Hyphomicrobiales</taxon>
        <taxon>Nitrobacteraceae</taxon>
        <taxon>Tardiphaga</taxon>
    </lineage>
</organism>
<dbReference type="SMART" id="SM00869">
    <property type="entry name" value="Autotransporter"/>
    <property type="match status" value="1"/>
</dbReference>
<keyword evidence="4" id="KW-1185">Reference proteome</keyword>
<sequence>MVESTTLQIGAGATGTVNLDGGTISAERVTTNAGLSTINLNGGTLQAAASSTTFMQGLNVANVRDGGAVIDTSGFDVTIAQSLLHSTIGGDAAIDGGLTKHGAGTLTLTGTNTYTGGTTFQQGTLNVGSADALGTAGTLSFTGGTLRYSAANQIDYSSRFSSAANQAYSIDTNGQNVSFASGLASAGGNLTKLGAGTLTLSGGNSYTGTTTIDGGTLTGGAANAFSAASATTVNTGGTLDLGGVAQTIFAVALAGGTLTNGQLTGFVTSTGGTINSISGGATLTTTSGITTITGINTFVGPTTVNGGTLVVNGSLTDPAIIAGGTLTGIGSVGDTTVNAGGTFAPGSGLAGTSMTVNGALTLQAGATYLVQVSPATASFATVTGPANIGGATVSANFASGSNIKKQYTILTAGAVQGTFAALANTNLPANFSNALSYDATNAYLNLALDFGISGGTLNTNQRNVGNALTNYFNTTGGIPAAFGSLTAAGLTQVSGETATGSQQVAFDAMNQFLGIMTDPFTAGRGDSASAMSYAAPSNPTNAFAMFAKAPPKAFAERWNVWAAGFGGSRSTDGNVALGSSNTTSNIYGSAVGADYWFSPATVAGFSMAGGGTNFSVANGGSGRSDLVQVGAFVRHSQGSAYVAAAAAYGWQSITTDRLVLAGVTDRLQAAFNANAYSGRVEAGNRWLLPTLGGIGVTPYAAVQVTAFDLPTYAETSANGATTFGLTYAGKTVTDTRTELGLRTDKSFAVNDALLTLRGRAAWVHDFNTDRAIAATFHSLPGASFTVNGAQASRDAALTSASAEMKWSNGWAVAATFDGEFSDTTRSYAGKGVVRYAW</sequence>
<dbReference type="RefSeq" id="WP_211909056.1">
    <property type="nucleotide sequence ID" value="NZ_CP036498.1"/>
</dbReference>
<dbReference type="Gene3D" id="2.40.128.130">
    <property type="entry name" value="Autotransporter beta-domain"/>
    <property type="match status" value="1"/>
</dbReference>
<evidence type="ECO:0000313" key="4">
    <source>
        <dbReference type="Proteomes" id="UP000682843"/>
    </source>
</evidence>
<dbReference type="InterPro" id="IPR036709">
    <property type="entry name" value="Autotransporte_beta_dom_sf"/>
</dbReference>
<evidence type="ECO:0000256" key="1">
    <source>
        <dbReference type="ARBA" id="ARBA00022729"/>
    </source>
</evidence>
<reference evidence="3 4" key="1">
    <citation type="submission" date="2019-02" db="EMBL/GenBank/DDBJ databases">
        <title>Emended description of the genus Rhodopseudomonas and description of Rhodopseudomonas albus sp. nov., a non-phototrophic, heavy-metal-tolerant bacterium isolated from garden soil.</title>
        <authorList>
            <person name="Bao Z."/>
            <person name="Cao W.W."/>
            <person name="Sato Y."/>
            <person name="Nishizawa T."/>
            <person name="Zhao J."/>
            <person name="Guo Y."/>
            <person name="Ohta H."/>
        </authorList>
    </citation>
    <scope>NUCLEOTIDE SEQUENCE [LARGE SCALE GENOMIC DNA]</scope>
    <source>
        <strain evidence="3 4">SK50-23</strain>
    </source>
</reference>
<dbReference type="SUPFAM" id="SSF103515">
    <property type="entry name" value="Autotransporter"/>
    <property type="match status" value="1"/>
</dbReference>
<gene>
    <name evidence="3" type="ORF">RPMA_17755</name>
</gene>
<dbReference type="NCBIfam" id="TIGR02601">
    <property type="entry name" value="autotrns_rpt"/>
    <property type="match status" value="2"/>
</dbReference>
<dbReference type="InterPro" id="IPR011050">
    <property type="entry name" value="Pectin_lyase_fold/virulence"/>
</dbReference>
<evidence type="ECO:0000313" key="3">
    <source>
        <dbReference type="EMBL" id="QUS40471.1"/>
    </source>
</evidence>
<evidence type="ECO:0000259" key="2">
    <source>
        <dbReference type="PROSITE" id="PS51208"/>
    </source>
</evidence>
<dbReference type="SUPFAM" id="SSF51126">
    <property type="entry name" value="Pectin lyase-like"/>
    <property type="match status" value="2"/>
</dbReference>
<dbReference type="Pfam" id="PF12951">
    <property type="entry name" value="PATR"/>
    <property type="match status" value="3"/>
</dbReference>
<dbReference type="Pfam" id="PF03797">
    <property type="entry name" value="Autotransporter"/>
    <property type="match status" value="1"/>
</dbReference>
<dbReference type="PROSITE" id="PS51208">
    <property type="entry name" value="AUTOTRANSPORTER"/>
    <property type="match status" value="1"/>
</dbReference>